<dbReference type="AlphaFoldDB" id="X0WIS6"/>
<dbReference type="EMBL" id="BARS01045241">
    <property type="protein sequence ID" value="GAG30555.1"/>
    <property type="molecule type" value="Genomic_DNA"/>
</dbReference>
<dbReference type="InterPro" id="IPR050923">
    <property type="entry name" value="Cell_Proc_Reg/RNA_Proc"/>
</dbReference>
<dbReference type="InterPro" id="IPR000253">
    <property type="entry name" value="FHA_dom"/>
</dbReference>
<dbReference type="Gene3D" id="2.60.200.20">
    <property type="match status" value="1"/>
</dbReference>
<name>X0WIS6_9ZZZZ</name>
<dbReference type="InterPro" id="IPR008984">
    <property type="entry name" value="SMAD_FHA_dom_sf"/>
</dbReference>
<sequence length="187" mass="20037">MILLEVAVLLTVGKYLFLVCLYVFVLAVFRGMMRQLGADVGATDRPGVEPALPRVSSQRGLAASASQPAAVQVPSGPGEPSRELEHRVGPRLVVVEAFEGDPAPGSELPLTAAVTIGRNQENAIALKDGYTSGRHALICLREGRRMLLDRGSTNGTFVNGQRVDSEVELRDGDRIALGRTVLEYRAS</sequence>
<feature type="compositionally biased region" description="Low complexity" evidence="1">
    <location>
        <begin position="66"/>
        <end position="75"/>
    </location>
</feature>
<keyword evidence="2" id="KW-0472">Membrane</keyword>
<evidence type="ECO:0000256" key="1">
    <source>
        <dbReference type="SAM" id="MobiDB-lite"/>
    </source>
</evidence>
<evidence type="ECO:0000313" key="4">
    <source>
        <dbReference type="EMBL" id="GAG30555.1"/>
    </source>
</evidence>
<evidence type="ECO:0000256" key="2">
    <source>
        <dbReference type="SAM" id="Phobius"/>
    </source>
</evidence>
<feature type="domain" description="FHA" evidence="3">
    <location>
        <begin position="114"/>
        <end position="163"/>
    </location>
</feature>
<evidence type="ECO:0000259" key="3">
    <source>
        <dbReference type="PROSITE" id="PS50006"/>
    </source>
</evidence>
<dbReference type="SUPFAM" id="SSF49879">
    <property type="entry name" value="SMAD/FHA domain"/>
    <property type="match status" value="1"/>
</dbReference>
<dbReference type="CDD" id="cd00060">
    <property type="entry name" value="FHA"/>
    <property type="match status" value="1"/>
</dbReference>
<proteinExistence type="predicted"/>
<keyword evidence="2" id="KW-1133">Transmembrane helix</keyword>
<reference evidence="4" key="1">
    <citation type="journal article" date="2014" name="Front. Microbiol.">
        <title>High frequency of phylogenetically diverse reductive dehalogenase-homologous genes in deep subseafloor sedimentary metagenomes.</title>
        <authorList>
            <person name="Kawai M."/>
            <person name="Futagami T."/>
            <person name="Toyoda A."/>
            <person name="Takaki Y."/>
            <person name="Nishi S."/>
            <person name="Hori S."/>
            <person name="Arai W."/>
            <person name="Tsubouchi T."/>
            <person name="Morono Y."/>
            <person name="Uchiyama I."/>
            <person name="Ito T."/>
            <person name="Fujiyama A."/>
            <person name="Inagaki F."/>
            <person name="Takami H."/>
        </authorList>
    </citation>
    <scope>NUCLEOTIDE SEQUENCE</scope>
    <source>
        <strain evidence="4">Expedition CK06-06</strain>
    </source>
</reference>
<comment type="caution">
    <text evidence="4">The sequence shown here is derived from an EMBL/GenBank/DDBJ whole genome shotgun (WGS) entry which is preliminary data.</text>
</comment>
<feature type="transmembrane region" description="Helical" evidence="2">
    <location>
        <begin position="6"/>
        <end position="29"/>
    </location>
</feature>
<gene>
    <name evidence="4" type="ORF">S01H1_68230</name>
</gene>
<dbReference type="SMART" id="SM00240">
    <property type="entry name" value="FHA"/>
    <property type="match status" value="1"/>
</dbReference>
<dbReference type="PANTHER" id="PTHR23308">
    <property type="entry name" value="NUCLEAR INHIBITOR OF PROTEIN PHOSPHATASE-1"/>
    <property type="match status" value="1"/>
</dbReference>
<protein>
    <recommendedName>
        <fullName evidence="3">FHA domain-containing protein</fullName>
    </recommendedName>
</protein>
<feature type="region of interest" description="Disordered" evidence="1">
    <location>
        <begin position="66"/>
        <end position="85"/>
    </location>
</feature>
<accession>X0WIS6</accession>
<organism evidence="4">
    <name type="scientific">marine sediment metagenome</name>
    <dbReference type="NCBI Taxonomy" id="412755"/>
    <lineage>
        <taxon>unclassified sequences</taxon>
        <taxon>metagenomes</taxon>
        <taxon>ecological metagenomes</taxon>
    </lineage>
</organism>
<dbReference type="PROSITE" id="PS50006">
    <property type="entry name" value="FHA_DOMAIN"/>
    <property type="match status" value="1"/>
</dbReference>
<dbReference type="Pfam" id="PF00498">
    <property type="entry name" value="FHA"/>
    <property type="match status" value="1"/>
</dbReference>
<keyword evidence="2" id="KW-0812">Transmembrane</keyword>